<dbReference type="PANTHER" id="PTHR13068">
    <property type="entry name" value="CGI-12 PROTEIN-RELATED"/>
    <property type="match status" value="1"/>
</dbReference>
<evidence type="ECO:0000313" key="5">
    <source>
        <dbReference type="EMBL" id="KAK2965767.1"/>
    </source>
</evidence>
<dbReference type="EMBL" id="JAVXUO010003183">
    <property type="protein sequence ID" value="KAK2965767.1"/>
    <property type="molecule type" value="Genomic_DNA"/>
</dbReference>
<evidence type="ECO:0000313" key="6">
    <source>
        <dbReference type="Proteomes" id="UP001187471"/>
    </source>
</evidence>
<name>A0AA88QB66_9ASTE</name>
<feature type="non-terminal residue" evidence="5">
    <location>
        <position position="391"/>
    </location>
</feature>
<comment type="similarity">
    <text evidence="1">Belongs to the mTERF family.</text>
</comment>
<dbReference type="Pfam" id="PF02536">
    <property type="entry name" value="mTERF"/>
    <property type="match status" value="1"/>
</dbReference>
<keyword evidence="2" id="KW-0806">Transcription termination</keyword>
<dbReference type="SMART" id="SM00733">
    <property type="entry name" value="Mterf"/>
    <property type="match status" value="5"/>
</dbReference>
<feature type="compositionally biased region" description="Low complexity" evidence="4">
    <location>
        <begin position="28"/>
        <end position="46"/>
    </location>
</feature>
<organism evidence="5 6">
    <name type="scientific">Escallonia rubra</name>
    <dbReference type="NCBI Taxonomy" id="112253"/>
    <lineage>
        <taxon>Eukaryota</taxon>
        <taxon>Viridiplantae</taxon>
        <taxon>Streptophyta</taxon>
        <taxon>Embryophyta</taxon>
        <taxon>Tracheophyta</taxon>
        <taxon>Spermatophyta</taxon>
        <taxon>Magnoliopsida</taxon>
        <taxon>eudicotyledons</taxon>
        <taxon>Gunneridae</taxon>
        <taxon>Pentapetalae</taxon>
        <taxon>asterids</taxon>
        <taxon>campanulids</taxon>
        <taxon>Escalloniales</taxon>
        <taxon>Escalloniaceae</taxon>
        <taxon>Escallonia</taxon>
    </lineage>
</organism>
<dbReference type="GO" id="GO:0003676">
    <property type="term" value="F:nucleic acid binding"/>
    <property type="evidence" value="ECO:0007669"/>
    <property type="project" value="InterPro"/>
</dbReference>
<accession>A0AA88QB66</accession>
<keyword evidence="6" id="KW-1185">Reference proteome</keyword>
<feature type="region of interest" description="Disordered" evidence="4">
    <location>
        <begin position="367"/>
        <end position="391"/>
    </location>
</feature>
<dbReference type="PANTHER" id="PTHR13068:SF46">
    <property type="entry name" value="OS03G0360600 PROTEIN"/>
    <property type="match status" value="1"/>
</dbReference>
<protein>
    <submittedName>
        <fullName evidence="5">Uncharacterized protein</fullName>
    </submittedName>
</protein>
<reference evidence="5" key="1">
    <citation type="submission" date="2022-12" db="EMBL/GenBank/DDBJ databases">
        <title>Draft genome assemblies for two species of Escallonia (Escalloniales).</title>
        <authorList>
            <person name="Chanderbali A."/>
            <person name="Dervinis C."/>
            <person name="Anghel I."/>
            <person name="Soltis D."/>
            <person name="Soltis P."/>
            <person name="Zapata F."/>
        </authorList>
    </citation>
    <scope>NUCLEOTIDE SEQUENCE</scope>
    <source>
        <strain evidence="5">UCBG92.1500</strain>
        <tissue evidence="5">Leaf</tissue>
    </source>
</reference>
<proteinExistence type="inferred from homology"/>
<dbReference type="InterPro" id="IPR003690">
    <property type="entry name" value="MTERF"/>
</dbReference>
<keyword evidence="3" id="KW-0809">Transit peptide</keyword>
<feature type="region of interest" description="Disordered" evidence="4">
    <location>
        <begin position="1"/>
        <end position="60"/>
    </location>
</feature>
<dbReference type="GO" id="GO:0006353">
    <property type="term" value="P:DNA-templated transcription termination"/>
    <property type="evidence" value="ECO:0007669"/>
    <property type="project" value="UniProtKB-KW"/>
</dbReference>
<dbReference type="Gene3D" id="1.25.70.10">
    <property type="entry name" value="Transcription termination factor 3, mitochondrial"/>
    <property type="match status" value="1"/>
</dbReference>
<dbReference type="InterPro" id="IPR038538">
    <property type="entry name" value="MTERF_sf"/>
</dbReference>
<sequence>MQESLHLSSTTPHYPPKHPRPPIPASPSPATISLPHKPTKSPHFPSLSPPPPNNPNPDFQEKLLYLDSLGLDLFTLLPTHPPILSTPTAAIRSTVAALHRHAGLTPHDVRRAASMCPDLLTTPSSSLLPVLTFLLREARLDGRDLRRALHRRPRLLTSSVDSRLRPSLYFLQSTIGIPLLHKHTHLLSNSVEDKFLPRIDYFQKLGFSYKDTISMFRRFPSLFCYSIEGNFEPKFNYFVVEMGRELRELREFPQYFSFSLENRIKPRHQHCVEKGVIVSLKAMLKSSDELFCERLEVCCGSSMPVRTSPLWCTDYESHNSPVPPTGTEARRQVGAEAGIVDPYHIELIMQSRSGRQQPATTKSFMRFDPKSSVPSPGIGAKPQVGAEAGIV</sequence>
<keyword evidence="2" id="KW-0804">Transcription</keyword>
<evidence type="ECO:0000256" key="2">
    <source>
        <dbReference type="ARBA" id="ARBA00022472"/>
    </source>
</evidence>
<comment type="caution">
    <text evidence="5">The sequence shown here is derived from an EMBL/GenBank/DDBJ whole genome shotgun (WGS) entry which is preliminary data.</text>
</comment>
<dbReference type="Proteomes" id="UP001187471">
    <property type="component" value="Unassembled WGS sequence"/>
</dbReference>
<keyword evidence="2" id="KW-0805">Transcription regulation</keyword>
<gene>
    <name evidence="5" type="ORF">RJ640_014110</name>
</gene>
<evidence type="ECO:0000256" key="3">
    <source>
        <dbReference type="ARBA" id="ARBA00022946"/>
    </source>
</evidence>
<evidence type="ECO:0000256" key="1">
    <source>
        <dbReference type="ARBA" id="ARBA00007692"/>
    </source>
</evidence>
<evidence type="ECO:0000256" key="4">
    <source>
        <dbReference type="SAM" id="MobiDB-lite"/>
    </source>
</evidence>
<dbReference type="AlphaFoldDB" id="A0AA88QB66"/>